<dbReference type="EMBL" id="KZ305019">
    <property type="protein sequence ID" value="PIA64009.1"/>
    <property type="molecule type" value="Genomic_DNA"/>
</dbReference>
<accession>A0A2G5F7N2</accession>
<keyword evidence="1" id="KW-0812">Transmembrane</keyword>
<keyword evidence="1" id="KW-0472">Membrane</keyword>
<dbReference type="Proteomes" id="UP000230069">
    <property type="component" value="Unassembled WGS sequence"/>
</dbReference>
<keyword evidence="1" id="KW-1133">Transmembrane helix</keyword>
<protein>
    <submittedName>
        <fullName evidence="2">Uncharacterized protein</fullName>
    </submittedName>
</protein>
<sequence length="80" mass="8942">MNKVDLYGKHKSQKCKGSKKVYQWASLVTNGHHIITFMVFSLLSSQTALPSNTSRDIFGILFYGVNALSCQTRQDKATTT</sequence>
<evidence type="ECO:0000313" key="3">
    <source>
        <dbReference type="Proteomes" id="UP000230069"/>
    </source>
</evidence>
<name>A0A2G5F7N2_AQUCA</name>
<dbReference type="OrthoDB" id="408493at2759"/>
<reference evidence="2 3" key="1">
    <citation type="submission" date="2017-09" db="EMBL/GenBank/DDBJ databases">
        <title>WGS assembly of Aquilegia coerulea Goldsmith.</title>
        <authorList>
            <person name="Hodges S."/>
            <person name="Kramer E."/>
            <person name="Nordborg M."/>
            <person name="Tomkins J."/>
            <person name="Borevitz J."/>
            <person name="Derieg N."/>
            <person name="Yan J."/>
            <person name="Mihaltcheva S."/>
            <person name="Hayes R.D."/>
            <person name="Rokhsar D."/>
        </authorList>
    </citation>
    <scope>NUCLEOTIDE SEQUENCE [LARGE SCALE GENOMIC DNA]</scope>
    <source>
        <strain evidence="3">cv. Goldsmith</strain>
    </source>
</reference>
<keyword evidence="3" id="KW-1185">Reference proteome</keyword>
<gene>
    <name evidence="2" type="ORF">AQUCO_00201362v1</name>
</gene>
<feature type="transmembrane region" description="Helical" evidence="1">
    <location>
        <begin position="21"/>
        <end position="43"/>
    </location>
</feature>
<evidence type="ECO:0000313" key="2">
    <source>
        <dbReference type="EMBL" id="PIA64009.1"/>
    </source>
</evidence>
<dbReference type="AlphaFoldDB" id="A0A2G5F7N2"/>
<organism evidence="2 3">
    <name type="scientific">Aquilegia coerulea</name>
    <name type="common">Rocky mountain columbine</name>
    <dbReference type="NCBI Taxonomy" id="218851"/>
    <lineage>
        <taxon>Eukaryota</taxon>
        <taxon>Viridiplantae</taxon>
        <taxon>Streptophyta</taxon>
        <taxon>Embryophyta</taxon>
        <taxon>Tracheophyta</taxon>
        <taxon>Spermatophyta</taxon>
        <taxon>Magnoliopsida</taxon>
        <taxon>Ranunculales</taxon>
        <taxon>Ranunculaceae</taxon>
        <taxon>Thalictroideae</taxon>
        <taxon>Aquilegia</taxon>
    </lineage>
</organism>
<dbReference type="InParanoid" id="A0A2G5F7N2"/>
<proteinExistence type="predicted"/>
<evidence type="ECO:0000256" key="1">
    <source>
        <dbReference type="SAM" id="Phobius"/>
    </source>
</evidence>